<dbReference type="InterPro" id="IPR007627">
    <property type="entry name" value="RNA_pol_sigma70_r2"/>
</dbReference>
<evidence type="ECO:0000256" key="2">
    <source>
        <dbReference type="ARBA" id="ARBA00023015"/>
    </source>
</evidence>
<evidence type="ECO:0000256" key="4">
    <source>
        <dbReference type="ARBA" id="ARBA00023163"/>
    </source>
</evidence>
<reference evidence="7" key="1">
    <citation type="submission" date="2020-06" db="EMBL/GenBank/DDBJ databases">
        <authorList>
            <person name="Dong N."/>
        </authorList>
    </citation>
    <scope>NUCLEOTIDE SEQUENCE</scope>
    <source>
        <strain evidence="7">R1692</strain>
    </source>
</reference>
<dbReference type="InterPro" id="IPR013324">
    <property type="entry name" value="RNA_pol_sigma_r3/r4-like"/>
</dbReference>
<evidence type="ECO:0000313" key="8">
    <source>
        <dbReference type="Proteomes" id="UP001170954"/>
    </source>
</evidence>
<dbReference type="Gene3D" id="1.10.1740.10">
    <property type="match status" value="1"/>
</dbReference>
<dbReference type="SUPFAM" id="SSF88659">
    <property type="entry name" value="Sigma3 and sigma4 domains of RNA polymerase sigma factors"/>
    <property type="match status" value="1"/>
</dbReference>
<dbReference type="Pfam" id="PF08281">
    <property type="entry name" value="Sigma70_r4_2"/>
    <property type="match status" value="1"/>
</dbReference>
<dbReference type="InterPro" id="IPR036388">
    <property type="entry name" value="WH-like_DNA-bd_sf"/>
</dbReference>
<proteinExistence type="inferred from homology"/>
<keyword evidence="2" id="KW-0805">Transcription regulation</keyword>
<dbReference type="NCBIfam" id="TIGR02985">
    <property type="entry name" value="Sig70_bacteroi1"/>
    <property type="match status" value="1"/>
</dbReference>
<protein>
    <submittedName>
        <fullName evidence="7">RNA polymerase sigma-70 factor</fullName>
    </submittedName>
</protein>
<comment type="caution">
    <text evidence="7">The sequence shown here is derived from an EMBL/GenBank/DDBJ whole genome shotgun (WGS) entry which is preliminary data.</text>
</comment>
<dbReference type="Proteomes" id="UP001170954">
    <property type="component" value="Unassembled WGS sequence"/>
</dbReference>
<comment type="similarity">
    <text evidence="1">Belongs to the sigma-70 factor family. ECF subfamily.</text>
</comment>
<evidence type="ECO:0000313" key="7">
    <source>
        <dbReference type="EMBL" id="MDM1046781.1"/>
    </source>
</evidence>
<sequence length="194" mass="22357">MTLLSEYTDAQLFAGVKCGDHAAFTELYERYWNVLFIHAFKIIKSEEKAMDVVQDIFTGLWEEASISTIHVSLKAFLYTSVRNKSLDAIRRQEVASRYLDSFVRHMAIGYPDTEETVSFNELVSLIDAGVADLPKQMQRIFRMSCTEGQSHSQIADELNITVHTVKKTITRARHFLKTWFIQFLLLFSLLHLLS</sequence>
<dbReference type="Pfam" id="PF04542">
    <property type="entry name" value="Sigma70_r2"/>
    <property type="match status" value="1"/>
</dbReference>
<dbReference type="InterPro" id="IPR014284">
    <property type="entry name" value="RNA_pol_sigma-70_dom"/>
</dbReference>
<dbReference type="PANTHER" id="PTHR43133:SF46">
    <property type="entry name" value="RNA POLYMERASE SIGMA-70 FACTOR ECF SUBFAMILY"/>
    <property type="match status" value="1"/>
</dbReference>
<organism evidence="7 8">
    <name type="scientific">Sphingobacterium hotanense</name>
    <dbReference type="NCBI Taxonomy" id="649196"/>
    <lineage>
        <taxon>Bacteria</taxon>
        <taxon>Pseudomonadati</taxon>
        <taxon>Bacteroidota</taxon>
        <taxon>Sphingobacteriia</taxon>
        <taxon>Sphingobacteriales</taxon>
        <taxon>Sphingobacteriaceae</taxon>
        <taxon>Sphingobacterium</taxon>
    </lineage>
</organism>
<accession>A0ABT7NHV7</accession>
<dbReference type="SUPFAM" id="SSF88946">
    <property type="entry name" value="Sigma2 domain of RNA polymerase sigma factors"/>
    <property type="match status" value="1"/>
</dbReference>
<dbReference type="EMBL" id="JACAGK010000001">
    <property type="protein sequence ID" value="MDM1046781.1"/>
    <property type="molecule type" value="Genomic_DNA"/>
</dbReference>
<feature type="domain" description="RNA polymerase sigma factor 70 region 4 type 2" evidence="6">
    <location>
        <begin position="130"/>
        <end position="173"/>
    </location>
</feature>
<name>A0ABT7NHV7_9SPHI</name>
<gene>
    <name evidence="7" type="ORF">HX018_00760</name>
</gene>
<dbReference type="PANTHER" id="PTHR43133">
    <property type="entry name" value="RNA POLYMERASE ECF-TYPE SIGMA FACTO"/>
    <property type="match status" value="1"/>
</dbReference>
<evidence type="ECO:0000259" key="6">
    <source>
        <dbReference type="Pfam" id="PF08281"/>
    </source>
</evidence>
<keyword evidence="8" id="KW-1185">Reference proteome</keyword>
<evidence type="ECO:0000256" key="1">
    <source>
        <dbReference type="ARBA" id="ARBA00010641"/>
    </source>
</evidence>
<evidence type="ECO:0000256" key="3">
    <source>
        <dbReference type="ARBA" id="ARBA00023082"/>
    </source>
</evidence>
<feature type="domain" description="RNA polymerase sigma-70 region 2" evidence="5">
    <location>
        <begin position="27"/>
        <end position="92"/>
    </location>
</feature>
<dbReference type="Gene3D" id="1.10.10.10">
    <property type="entry name" value="Winged helix-like DNA-binding domain superfamily/Winged helix DNA-binding domain"/>
    <property type="match status" value="1"/>
</dbReference>
<dbReference type="RefSeq" id="WP_286650136.1">
    <property type="nucleotide sequence ID" value="NZ_JACAGK010000001.1"/>
</dbReference>
<evidence type="ECO:0000259" key="5">
    <source>
        <dbReference type="Pfam" id="PF04542"/>
    </source>
</evidence>
<keyword evidence="3" id="KW-0731">Sigma factor</keyword>
<dbReference type="NCBIfam" id="TIGR02937">
    <property type="entry name" value="sigma70-ECF"/>
    <property type="match status" value="1"/>
</dbReference>
<dbReference type="InterPro" id="IPR014327">
    <property type="entry name" value="RNA_pol_sigma70_bacteroid"/>
</dbReference>
<dbReference type="InterPro" id="IPR039425">
    <property type="entry name" value="RNA_pol_sigma-70-like"/>
</dbReference>
<reference evidence="7" key="2">
    <citation type="journal article" date="2022" name="Sci. Total Environ.">
        <title>Prevalence, transmission, and molecular epidemiology of tet(X)-positive bacteria among humans, animals, and environmental niches in China: An epidemiological, and genomic-based study.</title>
        <authorList>
            <person name="Dong N."/>
            <person name="Zeng Y."/>
            <person name="Cai C."/>
            <person name="Sun C."/>
            <person name="Lu J."/>
            <person name="Liu C."/>
            <person name="Zhou H."/>
            <person name="Sun Q."/>
            <person name="Shu L."/>
            <person name="Wang H."/>
            <person name="Wang Y."/>
            <person name="Wang S."/>
            <person name="Wu C."/>
            <person name="Chan E.W."/>
            <person name="Chen G."/>
            <person name="Shen Z."/>
            <person name="Chen S."/>
            <person name="Zhang R."/>
        </authorList>
    </citation>
    <scope>NUCLEOTIDE SEQUENCE</scope>
    <source>
        <strain evidence="7">R1692</strain>
    </source>
</reference>
<dbReference type="InterPro" id="IPR013325">
    <property type="entry name" value="RNA_pol_sigma_r2"/>
</dbReference>
<keyword evidence="4" id="KW-0804">Transcription</keyword>
<dbReference type="InterPro" id="IPR013249">
    <property type="entry name" value="RNA_pol_sigma70_r4_t2"/>
</dbReference>